<comment type="subcellular location">
    <subcellularLocation>
        <location evidence="1">Endomembrane system</location>
        <topology evidence="1">Multi-pass membrane protein</topology>
    </subcellularLocation>
</comment>
<evidence type="ECO:0000256" key="2">
    <source>
        <dbReference type="ARBA" id="ARBA00022692"/>
    </source>
</evidence>
<keyword evidence="3 5" id="KW-1133">Transmembrane helix</keyword>
<evidence type="ECO:0000313" key="7">
    <source>
        <dbReference type="EMBL" id="SFK37409.1"/>
    </source>
</evidence>
<evidence type="ECO:0000256" key="1">
    <source>
        <dbReference type="ARBA" id="ARBA00004127"/>
    </source>
</evidence>
<name>A0A1I3Z1B4_HALDA</name>
<dbReference type="GO" id="GO:0012505">
    <property type="term" value="C:endomembrane system"/>
    <property type="evidence" value="ECO:0007669"/>
    <property type="project" value="UniProtKB-SubCell"/>
</dbReference>
<sequence length="93" mass="11361">MLRLWRRIKFLFNIRKSVPFLIRFFKSREVSPGKKWLSVLLLIAYLLFPWDIIPDFLVFLGLVDDLAVFTYIMQWMVKVAPEDLKEEYRVYEE</sequence>
<dbReference type="EMBL" id="FOSB01000012">
    <property type="protein sequence ID" value="SFK37409.1"/>
    <property type="molecule type" value="Genomic_DNA"/>
</dbReference>
<dbReference type="PIRSF" id="PIRSF029962">
    <property type="entry name" value="UCP029962"/>
    <property type="match status" value="1"/>
</dbReference>
<dbReference type="Proteomes" id="UP000183557">
    <property type="component" value="Unassembled WGS sequence"/>
</dbReference>
<accession>A0A1I3Z1B4</accession>
<protein>
    <recommendedName>
        <fullName evidence="6">DUF1232 domain-containing protein</fullName>
    </recommendedName>
</protein>
<keyword evidence="8" id="KW-1185">Reference proteome</keyword>
<evidence type="ECO:0000313" key="8">
    <source>
        <dbReference type="Proteomes" id="UP000183557"/>
    </source>
</evidence>
<proteinExistence type="predicted"/>
<gene>
    <name evidence="7" type="ORF">SAMN04487936_11279</name>
</gene>
<feature type="domain" description="DUF1232" evidence="6">
    <location>
        <begin position="36"/>
        <end position="70"/>
    </location>
</feature>
<dbReference type="OrthoDB" id="2679475at2"/>
<feature type="transmembrane region" description="Helical" evidence="5">
    <location>
        <begin position="33"/>
        <end position="50"/>
    </location>
</feature>
<dbReference type="RefSeq" id="WP_075037824.1">
    <property type="nucleotide sequence ID" value="NZ_FOSB01000012.1"/>
</dbReference>
<evidence type="ECO:0000256" key="5">
    <source>
        <dbReference type="SAM" id="Phobius"/>
    </source>
</evidence>
<keyword evidence="4 5" id="KW-0472">Membrane</keyword>
<evidence type="ECO:0000256" key="3">
    <source>
        <dbReference type="ARBA" id="ARBA00022989"/>
    </source>
</evidence>
<dbReference type="Pfam" id="PF06803">
    <property type="entry name" value="DUF1232"/>
    <property type="match status" value="1"/>
</dbReference>
<dbReference type="AlphaFoldDB" id="A0A1I3Z1B4"/>
<dbReference type="InterPro" id="IPR016941">
    <property type="entry name" value="UCP029962"/>
</dbReference>
<reference evidence="8" key="1">
    <citation type="submission" date="2016-10" db="EMBL/GenBank/DDBJ databases">
        <authorList>
            <person name="Varghese N."/>
            <person name="Submissions S."/>
        </authorList>
    </citation>
    <scope>NUCLEOTIDE SEQUENCE [LARGE SCALE GENOMIC DNA]</scope>
    <source>
        <strain evidence="8">CGMCC 1.3704</strain>
    </source>
</reference>
<evidence type="ECO:0000256" key="4">
    <source>
        <dbReference type="ARBA" id="ARBA00023136"/>
    </source>
</evidence>
<evidence type="ECO:0000259" key="6">
    <source>
        <dbReference type="Pfam" id="PF06803"/>
    </source>
</evidence>
<dbReference type="InterPro" id="IPR010652">
    <property type="entry name" value="DUF1232"/>
</dbReference>
<organism evidence="7 8">
    <name type="scientific">Halobacillus dabanensis</name>
    <dbReference type="NCBI Taxonomy" id="240302"/>
    <lineage>
        <taxon>Bacteria</taxon>
        <taxon>Bacillati</taxon>
        <taxon>Bacillota</taxon>
        <taxon>Bacilli</taxon>
        <taxon>Bacillales</taxon>
        <taxon>Bacillaceae</taxon>
        <taxon>Halobacillus</taxon>
    </lineage>
</organism>
<keyword evidence="2 5" id="KW-0812">Transmembrane</keyword>